<reference evidence="4 5" key="1">
    <citation type="submission" date="2018-09" db="EMBL/GenBank/DDBJ databases">
        <authorList>
            <person name="Zhu H."/>
        </authorList>
    </citation>
    <scope>NUCLEOTIDE SEQUENCE [LARGE SCALE GENOMIC DNA]</scope>
    <source>
        <strain evidence="4 5">K1W22B-8</strain>
    </source>
</reference>
<organism evidence="4 5">
    <name type="scientific">Oleomonas cavernae</name>
    <dbReference type="NCBI Taxonomy" id="2320859"/>
    <lineage>
        <taxon>Bacteria</taxon>
        <taxon>Pseudomonadati</taxon>
        <taxon>Pseudomonadota</taxon>
        <taxon>Alphaproteobacteria</taxon>
        <taxon>Acetobacterales</taxon>
        <taxon>Acetobacteraceae</taxon>
        <taxon>Oleomonas</taxon>
    </lineage>
</organism>
<keyword evidence="1" id="KW-0479">Metal-binding</keyword>
<dbReference type="InterPro" id="IPR010376">
    <property type="entry name" value="GBBH-like_N"/>
</dbReference>
<dbReference type="OrthoDB" id="9794178at2"/>
<evidence type="ECO:0000313" key="5">
    <source>
        <dbReference type="Proteomes" id="UP000284605"/>
    </source>
</evidence>
<sequence>MAAIAFWPLEIRVKRPEKRIEIDWDDGRRDVIAAELLRVESPSAEVQGHGPDTKQIVAGKRAVGINAVEAVGNYAIRIHFDDGHDTGIFSWEVLRRLGADQAQLFATYLAALDAKGLSRDR</sequence>
<dbReference type="PANTHER" id="PTHR35303:SF5">
    <property type="entry name" value="OS02G0197800 PROTEIN"/>
    <property type="match status" value="1"/>
</dbReference>
<keyword evidence="5" id="KW-1185">Reference proteome</keyword>
<protein>
    <submittedName>
        <fullName evidence="4">DUF971 domain-containing protein</fullName>
    </submittedName>
</protein>
<evidence type="ECO:0000256" key="1">
    <source>
        <dbReference type="ARBA" id="ARBA00022723"/>
    </source>
</evidence>
<feature type="domain" description="Gamma-butyrobetaine hydroxylase-like N-terminal" evidence="3">
    <location>
        <begin position="11"/>
        <end position="95"/>
    </location>
</feature>
<dbReference type="Pfam" id="PF06155">
    <property type="entry name" value="GBBH-like_N"/>
    <property type="match status" value="1"/>
</dbReference>
<dbReference type="Gene3D" id="3.30.2020.30">
    <property type="match status" value="1"/>
</dbReference>
<dbReference type="RefSeq" id="WP_119779442.1">
    <property type="nucleotide sequence ID" value="NZ_QYUK01000011.1"/>
</dbReference>
<proteinExistence type="predicted"/>
<dbReference type="InterPro" id="IPR038492">
    <property type="entry name" value="GBBH-like_N_sf"/>
</dbReference>
<dbReference type="AlphaFoldDB" id="A0A418WFB1"/>
<gene>
    <name evidence="4" type="ORF">D3874_18395</name>
</gene>
<dbReference type="PANTHER" id="PTHR35303">
    <property type="entry name" value="OS02G0197800 PROTEIN"/>
    <property type="match status" value="1"/>
</dbReference>
<dbReference type="EMBL" id="QYUK01000011">
    <property type="protein sequence ID" value="RJF88715.1"/>
    <property type="molecule type" value="Genomic_DNA"/>
</dbReference>
<evidence type="ECO:0000259" key="3">
    <source>
        <dbReference type="Pfam" id="PF06155"/>
    </source>
</evidence>
<name>A0A418WFB1_9PROT</name>
<evidence type="ECO:0000313" key="4">
    <source>
        <dbReference type="EMBL" id="RJF88715.1"/>
    </source>
</evidence>
<comment type="caution">
    <text evidence="4">The sequence shown here is derived from an EMBL/GenBank/DDBJ whole genome shotgun (WGS) entry which is preliminary data.</text>
</comment>
<dbReference type="GO" id="GO:0046872">
    <property type="term" value="F:metal ion binding"/>
    <property type="evidence" value="ECO:0007669"/>
    <property type="project" value="UniProtKB-KW"/>
</dbReference>
<evidence type="ECO:0000256" key="2">
    <source>
        <dbReference type="ARBA" id="ARBA00023004"/>
    </source>
</evidence>
<keyword evidence="2" id="KW-0408">Iron</keyword>
<dbReference type="Proteomes" id="UP000284605">
    <property type="component" value="Unassembled WGS sequence"/>
</dbReference>
<accession>A0A418WFB1</accession>